<dbReference type="GO" id="GO:0030170">
    <property type="term" value="F:pyridoxal phosphate binding"/>
    <property type="evidence" value="ECO:0007669"/>
    <property type="project" value="InterPro"/>
</dbReference>
<dbReference type="PANTHER" id="PTHR11879">
    <property type="entry name" value="ASPARTATE AMINOTRANSFERASE"/>
    <property type="match status" value="1"/>
</dbReference>
<evidence type="ECO:0000256" key="5">
    <source>
        <dbReference type="ARBA" id="ARBA00022576"/>
    </source>
</evidence>
<comment type="caution">
    <text evidence="10">The sequence shown here is derived from an EMBL/GenBank/DDBJ whole genome shotgun (WGS) entry which is preliminary data.</text>
</comment>
<protein>
    <recommendedName>
        <fullName evidence="9">Aminotransferase class I/classII large domain-containing protein</fullName>
    </recommendedName>
</protein>
<dbReference type="Proteomes" id="UP000319160">
    <property type="component" value="Unassembled WGS sequence"/>
</dbReference>
<keyword evidence="6" id="KW-0808">Transferase</keyword>
<evidence type="ECO:0000256" key="8">
    <source>
        <dbReference type="RuleBase" id="RU003693"/>
    </source>
</evidence>
<evidence type="ECO:0000256" key="6">
    <source>
        <dbReference type="ARBA" id="ARBA00022679"/>
    </source>
</evidence>
<evidence type="ECO:0000256" key="7">
    <source>
        <dbReference type="ARBA" id="ARBA00022898"/>
    </source>
</evidence>
<dbReference type="InterPro" id="IPR015424">
    <property type="entry name" value="PyrdxlP-dep_Trfase"/>
</dbReference>
<dbReference type="Pfam" id="PF00155">
    <property type="entry name" value="Aminotran_1_2"/>
    <property type="match status" value="1"/>
</dbReference>
<dbReference type="Gene3D" id="3.90.1150.10">
    <property type="entry name" value="Aspartate Aminotransferase, domain 1"/>
    <property type="match status" value="1"/>
</dbReference>
<comment type="similarity">
    <text evidence="3 8">Belongs to the class-II pyridoxal-phosphate-dependent aminotransferase family.</text>
</comment>
<gene>
    <name evidence="10" type="ORF">FHL15_009926</name>
</gene>
<dbReference type="EMBL" id="VFLP01000071">
    <property type="protein sequence ID" value="TRX89228.1"/>
    <property type="molecule type" value="Genomic_DNA"/>
</dbReference>
<dbReference type="GO" id="GO:0006532">
    <property type="term" value="P:aspartate biosynthetic process"/>
    <property type="evidence" value="ECO:0007669"/>
    <property type="project" value="TreeGrafter"/>
</dbReference>
<comment type="similarity">
    <text evidence="2">Belongs to the class-I pyridoxal-phosphate-dependent aminotransferase family.</text>
</comment>
<dbReference type="PANTHER" id="PTHR11879:SF22">
    <property type="entry name" value="ASPARTATE AMINOTRANSFERASE, MITOCHONDRIAL"/>
    <property type="match status" value="1"/>
</dbReference>
<dbReference type="CDD" id="cd00609">
    <property type="entry name" value="AAT_like"/>
    <property type="match status" value="1"/>
</dbReference>
<dbReference type="InterPro" id="IPR004839">
    <property type="entry name" value="Aminotransferase_I/II_large"/>
</dbReference>
<feature type="domain" description="Aminotransferase class I/classII large" evidence="9">
    <location>
        <begin position="103"/>
        <end position="376"/>
    </location>
</feature>
<evidence type="ECO:0000259" key="9">
    <source>
        <dbReference type="Pfam" id="PF00155"/>
    </source>
</evidence>
<organism evidence="10 11">
    <name type="scientific">Xylaria flabelliformis</name>
    <dbReference type="NCBI Taxonomy" id="2512241"/>
    <lineage>
        <taxon>Eukaryota</taxon>
        <taxon>Fungi</taxon>
        <taxon>Dikarya</taxon>
        <taxon>Ascomycota</taxon>
        <taxon>Pezizomycotina</taxon>
        <taxon>Sordariomycetes</taxon>
        <taxon>Xylariomycetidae</taxon>
        <taxon>Xylariales</taxon>
        <taxon>Xylariaceae</taxon>
        <taxon>Xylaria</taxon>
    </lineage>
</organism>
<proteinExistence type="inferred from homology"/>
<dbReference type="OrthoDB" id="6752799at2759"/>
<evidence type="ECO:0000256" key="1">
    <source>
        <dbReference type="ARBA" id="ARBA00001933"/>
    </source>
</evidence>
<dbReference type="InterPro" id="IPR000796">
    <property type="entry name" value="Asp_trans"/>
</dbReference>
<dbReference type="InterPro" id="IPR015421">
    <property type="entry name" value="PyrdxlP-dep_Trfase_major"/>
</dbReference>
<dbReference type="PRINTS" id="PR00799">
    <property type="entry name" value="TRANSAMINASE"/>
</dbReference>
<accession>A0A553HMP8</accession>
<evidence type="ECO:0000256" key="3">
    <source>
        <dbReference type="ARBA" id="ARBA00008392"/>
    </source>
</evidence>
<reference evidence="11" key="1">
    <citation type="submission" date="2019-06" db="EMBL/GenBank/DDBJ databases">
        <title>Draft genome sequence of the griseofulvin-producing fungus Xylaria cubensis strain G536.</title>
        <authorList>
            <person name="Mead M.E."/>
            <person name="Raja H.A."/>
            <person name="Steenwyk J.L."/>
            <person name="Knowles S.L."/>
            <person name="Oberlies N.H."/>
            <person name="Rokas A."/>
        </authorList>
    </citation>
    <scope>NUCLEOTIDE SEQUENCE [LARGE SCALE GENOMIC DNA]</scope>
    <source>
        <strain evidence="11">G536</strain>
    </source>
</reference>
<dbReference type="STRING" id="2512241.A0A553HMP8"/>
<keyword evidence="5" id="KW-0032">Aminotransferase</keyword>
<dbReference type="GO" id="GO:0005829">
    <property type="term" value="C:cytosol"/>
    <property type="evidence" value="ECO:0007669"/>
    <property type="project" value="TreeGrafter"/>
</dbReference>
<evidence type="ECO:0000313" key="10">
    <source>
        <dbReference type="EMBL" id="TRX89228.1"/>
    </source>
</evidence>
<dbReference type="SUPFAM" id="SSF53383">
    <property type="entry name" value="PLP-dependent transferases"/>
    <property type="match status" value="1"/>
</dbReference>
<comment type="cofactor">
    <cofactor evidence="1 8">
        <name>pyridoxal 5'-phosphate</name>
        <dbReference type="ChEBI" id="CHEBI:597326"/>
    </cofactor>
</comment>
<name>A0A553HMP8_9PEZI</name>
<dbReference type="Gene3D" id="3.40.640.10">
    <property type="entry name" value="Type I PLP-dependent aspartate aminotransferase-like (Major domain)"/>
    <property type="match status" value="1"/>
</dbReference>
<evidence type="ECO:0000256" key="2">
    <source>
        <dbReference type="ARBA" id="ARBA00007441"/>
    </source>
</evidence>
<dbReference type="InterPro" id="IPR015422">
    <property type="entry name" value="PyrdxlP-dep_Trfase_small"/>
</dbReference>
<keyword evidence="7 8" id="KW-0663">Pyridoxal phosphate</keyword>
<keyword evidence="11" id="KW-1185">Reference proteome</keyword>
<evidence type="ECO:0000256" key="4">
    <source>
        <dbReference type="ARBA" id="ARBA00011738"/>
    </source>
</evidence>
<dbReference type="GO" id="GO:0004069">
    <property type="term" value="F:L-aspartate:2-oxoglutarate aminotransferase activity"/>
    <property type="evidence" value="ECO:0007669"/>
    <property type="project" value="TreeGrafter"/>
</dbReference>
<dbReference type="AlphaFoldDB" id="A0A553HMP8"/>
<dbReference type="InterPro" id="IPR001917">
    <property type="entry name" value="Aminotrans_II_pyridoxalP_BS"/>
</dbReference>
<evidence type="ECO:0000313" key="11">
    <source>
        <dbReference type="Proteomes" id="UP000319160"/>
    </source>
</evidence>
<sequence>MSCPSPFANIPEPRLETLNALQALFANDPAPEKANLMIGVYRDDRGNPVLLNSVKRARRILYDNPSWTHEYPSSHLGECGYRDLSTALFFSSDSHLIKKKRRKTQYYMLTWTKANHANVFHHVGLETESLPWFSNKTRSLDIEALVARIASLPSGSVIVLQTAGNNPTGCDPTPSDWRRLAEWFIAGNHLVFFDAAYPGFVSGDFERDCEPVRSFAEAGVPMLLASTYGKAFGLYGERVGMLFATTDSAEHTRRVEGHMKLLARAETGAQPSFGASLVQAILGNADLRRIWEQDLMRMATELQSRRHILLEKLYKLDSKKDWSFIKHQAGMFTYTGLDAKQIDRLKNEHHVYLQDTGRLSIAGLNSTNIDHVAKSLHAVT</sequence>
<comment type="subunit">
    <text evidence="4">Homodimer.</text>
</comment>
<dbReference type="PROSITE" id="PS00599">
    <property type="entry name" value="AA_TRANSFER_CLASS_2"/>
    <property type="match status" value="1"/>
</dbReference>